<feature type="signal peptide" evidence="2">
    <location>
        <begin position="1"/>
        <end position="20"/>
    </location>
</feature>
<keyword evidence="6" id="KW-0645">Protease</keyword>
<gene>
    <name evidence="6" type="ORF">J7I43_04035</name>
</gene>
<evidence type="ECO:0000256" key="2">
    <source>
        <dbReference type="SAM" id="SignalP"/>
    </source>
</evidence>
<evidence type="ECO:0000313" key="7">
    <source>
        <dbReference type="Proteomes" id="UP000679126"/>
    </source>
</evidence>
<dbReference type="Pfam" id="PF16313">
    <property type="entry name" value="DUF4953"/>
    <property type="match status" value="1"/>
</dbReference>
<feature type="domain" description="DUF5118" evidence="5">
    <location>
        <begin position="47"/>
        <end position="93"/>
    </location>
</feature>
<keyword evidence="6" id="KW-0482">Metalloprotease</keyword>
<evidence type="ECO:0000313" key="6">
    <source>
        <dbReference type="EMBL" id="MBO9151364.1"/>
    </source>
</evidence>
<dbReference type="InterPro" id="IPR033413">
    <property type="entry name" value="DUF5117"/>
</dbReference>
<dbReference type="RefSeq" id="WP_209143508.1">
    <property type="nucleotide sequence ID" value="NZ_JAGHKP010000001.1"/>
</dbReference>
<feature type="chain" id="PRO_5045284502" evidence="2">
    <location>
        <begin position="21"/>
        <end position="813"/>
    </location>
</feature>
<feature type="region of interest" description="Disordered" evidence="1">
    <location>
        <begin position="21"/>
        <end position="41"/>
    </location>
</feature>
<evidence type="ECO:0000259" key="5">
    <source>
        <dbReference type="Pfam" id="PF17162"/>
    </source>
</evidence>
<name>A0ABS3Y9L2_9BACT</name>
<dbReference type="Proteomes" id="UP000679126">
    <property type="component" value="Unassembled WGS sequence"/>
</dbReference>
<dbReference type="CDD" id="cd04276">
    <property type="entry name" value="ZnMc_MMP_like_2"/>
    <property type="match status" value="1"/>
</dbReference>
<protein>
    <submittedName>
        <fullName evidence="6">Zinc-dependent metalloprotease</fullName>
    </submittedName>
</protein>
<evidence type="ECO:0000256" key="1">
    <source>
        <dbReference type="SAM" id="MobiDB-lite"/>
    </source>
</evidence>
<comment type="caution">
    <text evidence="6">The sequence shown here is derived from an EMBL/GenBank/DDBJ whole genome shotgun (WGS) entry which is preliminary data.</text>
</comment>
<dbReference type="InterPro" id="IPR032534">
    <property type="entry name" value="EcxA_zinc-bd"/>
</dbReference>
<dbReference type="PANTHER" id="PTHR38478">
    <property type="entry name" value="PEPTIDASE M1A AND M12B"/>
    <property type="match status" value="1"/>
</dbReference>
<dbReference type="InterPro" id="IPR034032">
    <property type="entry name" value="Zn_MMP-like_bac"/>
</dbReference>
<dbReference type="Pfam" id="PF17148">
    <property type="entry name" value="DUF5117"/>
    <property type="match status" value="1"/>
</dbReference>
<dbReference type="EMBL" id="JAGHKP010000001">
    <property type="protein sequence ID" value="MBO9151364.1"/>
    <property type="molecule type" value="Genomic_DNA"/>
</dbReference>
<dbReference type="GO" id="GO:0008237">
    <property type="term" value="F:metallopeptidase activity"/>
    <property type="evidence" value="ECO:0007669"/>
    <property type="project" value="UniProtKB-KW"/>
</dbReference>
<evidence type="ECO:0000259" key="3">
    <source>
        <dbReference type="Pfam" id="PF16313"/>
    </source>
</evidence>
<dbReference type="Gene3D" id="3.40.390.10">
    <property type="entry name" value="Collagenase (Catalytic Domain)"/>
    <property type="match status" value="1"/>
</dbReference>
<dbReference type="PANTHER" id="PTHR38478:SF1">
    <property type="entry name" value="ZINC DEPENDENT METALLOPROTEASE DOMAIN LIPOPROTEIN"/>
    <property type="match status" value="1"/>
</dbReference>
<reference evidence="7" key="1">
    <citation type="submission" date="2021-03" db="EMBL/GenBank/DDBJ databases">
        <title>Assistant Professor.</title>
        <authorList>
            <person name="Huq M.A."/>
        </authorList>
    </citation>
    <scope>NUCLEOTIDE SEQUENCE [LARGE SCALE GENOMIC DNA]</scope>
    <source>
        <strain evidence="7">MAH-28</strain>
    </source>
</reference>
<keyword evidence="7" id="KW-1185">Reference proteome</keyword>
<proteinExistence type="predicted"/>
<organism evidence="6 7">
    <name type="scientific">Chitinophaga chungangae</name>
    <dbReference type="NCBI Taxonomy" id="2821488"/>
    <lineage>
        <taxon>Bacteria</taxon>
        <taxon>Pseudomonadati</taxon>
        <taxon>Bacteroidota</taxon>
        <taxon>Chitinophagia</taxon>
        <taxon>Chitinophagales</taxon>
        <taxon>Chitinophagaceae</taxon>
        <taxon>Chitinophaga</taxon>
    </lineage>
</organism>
<dbReference type="Pfam" id="PF17162">
    <property type="entry name" value="DUF5118"/>
    <property type="match status" value="1"/>
</dbReference>
<feature type="domain" description="DUF5117" evidence="4">
    <location>
        <begin position="105"/>
        <end position="286"/>
    </location>
</feature>
<evidence type="ECO:0000259" key="4">
    <source>
        <dbReference type="Pfam" id="PF17148"/>
    </source>
</evidence>
<accession>A0ABS3Y9L2</accession>
<feature type="domain" description="EcxA zinc-binding" evidence="3">
    <location>
        <begin position="419"/>
        <end position="728"/>
    </location>
</feature>
<sequence>MLRKISLLLFAAAIWGNVSGQDTPADSTKADSTKKSTPVSLRSRKAPKTYATIVTANFTTQKGMFTVHQHGDTIYFEIPDSILKRDIMVLNRLRMAPAGLNVFAGEALEQRTIQFEKGRDSTIHVRYNLLLNRADSGEAIHAGVLRSNLNPVVYSFPIIAYTKDSTGYVIDASKFLREKTFVNDAGNLSSQLNVQNMKDVKVESVQVYPINVEIGITKNVQTKGAGGDPVTLFTQSSFVLLPKVPMAQRLFDPRVGYFTHTFNAFGDKQQRAEERRMIVRWRLEPKPGDRKKWERGQLVEPEKPIVIYIDPATPKQWRPYLIQGINDWQAAFEQAGFKRAIIGKEWPENDPDMHLEDARYSVLQYFPSATPNAYGPQIHDPRSGEIIQTRIGWHHNVMKLLHSWYLIQTSAVDPKARKAVFDEKTMGELIRFVASHEVGHTLGLRHNFGSSSRTPVDSLRSLSYLKKHGHTVSIMDYARFNYVAQPEDKIPQQYLFPGIGEYDRWAIEWGYKNANARSLEEDTKTVRKWIEERLRQNPRLWFGDGETKKTDPRCQTEDLGDDAVKAGTYGIANLKRILPHLAEWTYEEGGVQQNLSETYEALKNQYTRYIGHALKNIGGVYETLRTDGDTASVFEIVPAAKQLQTVVFFQSQLFETPHWLLDPAVVRKTGGPAAPNFVADMQARAVNSLLDIGRLNKLAANMQQFGEKALPLTDYVEAVHAGVWKELGAGGSLVIDSYRRGLQKAYFGAVLSVIASKDAGVNETDAASILRADLFRLREEIDAALVNTKDPLTLYHLKDLQYRIASVLQPPKS</sequence>
<dbReference type="InterPro" id="IPR024079">
    <property type="entry name" value="MetalloPept_cat_dom_sf"/>
</dbReference>
<keyword evidence="6" id="KW-0378">Hydrolase</keyword>
<dbReference type="SUPFAM" id="SSF55486">
    <property type="entry name" value="Metalloproteases ('zincins'), catalytic domain"/>
    <property type="match status" value="1"/>
</dbReference>
<dbReference type="InterPro" id="IPR033428">
    <property type="entry name" value="DUF5118"/>
</dbReference>
<keyword evidence="2" id="KW-0732">Signal</keyword>